<name>M0N167_9EURY</name>
<feature type="compositionally biased region" description="Basic and acidic residues" evidence="1">
    <location>
        <begin position="521"/>
        <end position="532"/>
    </location>
</feature>
<dbReference type="EMBL" id="AOME01000068">
    <property type="protein sequence ID" value="EMA51293.1"/>
    <property type="molecule type" value="Genomic_DNA"/>
</dbReference>
<evidence type="ECO:0000313" key="3">
    <source>
        <dbReference type="Proteomes" id="UP000011625"/>
    </source>
</evidence>
<keyword evidence="3" id="KW-1185">Reference proteome</keyword>
<sequence>MSLIHLTRRKFGALTAASTLLPGYVRGSNASGEKDATARNPNADATTTTKTKNPPTKSIGFYVGSDLTDDGSTMLGGFGHEQSSHWIDIVPRQQFPKDATTTVGVTENASISGELMEIPQAEETNKYISSFYSEWAGFPPPLTNGGLNEHGLAARDIWSPSREELVTMAEEAAPLRGPQYSDLAQAAMERASTAQEAVEVVGGLMDEHGYSTYGGNSHLFADENEGWVFINFAHPDGDLWAAERLGSDEVRVSYFGYILDFPADHEDNPDFMASDKLLSFAKEQGWWDGRGDTLNLLDVYGVGEFPAEKPVEDYIYATFFQDARHPLKREKELENQTPLSLEDMLAVVRDPRWSTDFAGYGQVAHLRPDAHKKLQTLWTAVTSAITTPFVPIPIAAEEVPPEFRQHRYMTKNSASNFLDHGWQFQEGTRYATREFKRLLYLTGERPSEFLPGVVGAIEGFEQELLAERDTIEKAAQKLFESGDNQAAHDLITDNVEQRLLDSLQLGMDLNEGVEAEIRERFGYQEPESRNRPGETTPPASQAMAAANWSSMVHCYDHGLHDDNLPRKHGAYTVDSSSNSGSKKKIRFP</sequence>
<dbReference type="AlphaFoldDB" id="M0N167"/>
<dbReference type="RefSeq" id="WP_005043758.1">
    <property type="nucleotide sequence ID" value="NZ_AOME01000068.1"/>
</dbReference>
<accession>M0N167</accession>
<dbReference type="GO" id="GO:0016805">
    <property type="term" value="F:dipeptidase activity"/>
    <property type="evidence" value="ECO:0007669"/>
    <property type="project" value="InterPro"/>
</dbReference>
<dbReference type="OrthoDB" id="350559at2157"/>
<organism evidence="2 3">
    <name type="scientific">Halococcus salifodinae DSM 8989</name>
    <dbReference type="NCBI Taxonomy" id="1227456"/>
    <lineage>
        <taxon>Archaea</taxon>
        <taxon>Methanobacteriati</taxon>
        <taxon>Methanobacteriota</taxon>
        <taxon>Stenosarchaea group</taxon>
        <taxon>Halobacteria</taxon>
        <taxon>Halobacteriales</taxon>
        <taxon>Halococcaceae</taxon>
        <taxon>Halococcus</taxon>
    </lineage>
</organism>
<dbReference type="Proteomes" id="UP000011625">
    <property type="component" value="Unassembled WGS sequence"/>
</dbReference>
<dbReference type="GO" id="GO:0070004">
    <property type="term" value="F:cysteine-type exopeptidase activity"/>
    <property type="evidence" value="ECO:0007669"/>
    <property type="project" value="InterPro"/>
</dbReference>
<reference evidence="2 3" key="1">
    <citation type="journal article" date="2014" name="PLoS Genet.">
        <title>Phylogenetically driven sequencing of extremely halophilic archaea reveals strategies for static and dynamic osmo-response.</title>
        <authorList>
            <person name="Becker E.A."/>
            <person name="Seitzer P.M."/>
            <person name="Tritt A."/>
            <person name="Larsen D."/>
            <person name="Krusor M."/>
            <person name="Yao A.I."/>
            <person name="Wu D."/>
            <person name="Madern D."/>
            <person name="Eisen J.A."/>
            <person name="Darling A.E."/>
            <person name="Facciotti M.T."/>
        </authorList>
    </citation>
    <scope>NUCLEOTIDE SEQUENCE [LARGE SCALE GENOMIC DNA]</scope>
    <source>
        <strain evidence="2 3">DSM 8989</strain>
    </source>
</reference>
<feature type="compositionally biased region" description="Low complexity" evidence="1">
    <location>
        <begin position="40"/>
        <end position="57"/>
    </location>
</feature>
<comment type="caution">
    <text evidence="2">The sequence shown here is derived from an EMBL/GenBank/DDBJ whole genome shotgun (WGS) entry which is preliminary data.</text>
</comment>
<proteinExistence type="predicted"/>
<dbReference type="STRING" id="1227456.C450_12485"/>
<dbReference type="InterPro" id="IPR005322">
    <property type="entry name" value="Peptidase_C69"/>
</dbReference>
<dbReference type="PANTHER" id="PTHR12994:SF17">
    <property type="entry name" value="LD30995P"/>
    <property type="match status" value="1"/>
</dbReference>
<dbReference type="Pfam" id="PF03577">
    <property type="entry name" value="Peptidase_C69"/>
    <property type="match status" value="1"/>
</dbReference>
<gene>
    <name evidence="2" type="ORF">C450_12485</name>
</gene>
<feature type="region of interest" description="Disordered" evidence="1">
    <location>
        <begin position="24"/>
        <end position="57"/>
    </location>
</feature>
<dbReference type="PANTHER" id="PTHR12994">
    <property type="entry name" value="SECERNIN"/>
    <property type="match status" value="1"/>
</dbReference>
<dbReference type="GO" id="GO:0006508">
    <property type="term" value="P:proteolysis"/>
    <property type="evidence" value="ECO:0007669"/>
    <property type="project" value="InterPro"/>
</dbReference>
<feature type="region of interest" description="Disordered" evidence="1">
    <location>
        <begin position="561"/>
        <end position="588"/>
    </location>
</feature>
<protein>
    <submittedName>
        <fullName evidence="2">Peptidase U34, dipeptidase</fullName>
    </submittedName>
</protein>
<feature type="region of interest" description="Disordered" evidence="1">
    <location>
        <begin position="521"/>
        <end position="540"/>
    </location>
</feature>
<evidence type="ECO:0000256" key="1">
    <source>
        <dbReference type="SAM" id="MobiDB-lite"/>
    </source>
</evidence>
<evidence type="ECO:0000313" key="2">
    <source>
        <dbReference type="EMBL" id="EMA51293.1"/>
    </source>
</evidence>
<dbReference type="PATRIC" id="fig|1227456.3.peg.2527"/>